<keyword evidence="3" id="KW-0812">Transmembrane</keyword>
<dbReference type="GO" id="GO:0071555">
    <property type="term" value="P:cell wall organization"/>
    <property type="evidence" value="ECO:0007669"/>
    <property type="project" value="TreeGrafter"/>
</dbReference>
<organism evidence="6 7">
    <name type="scientific">Candidatus Yanofskybacteria bacterium CG10_big_fil_rev_8_21_14_0_10_46_23</name>
    <dbReference type="NCBI Taxonomy" id="1975098"/>
    <lineage>
        <taxon>Bacteria</taxon>
        <taxon>Candidatus Yanofskyibacteriota</taxon>
    </lineage>
</organism>
<sequence>MPQRRIEKSTAGSGRINALLVFVFVIGSLVFGRLFYIAHIQHDALSATAENQKERTAALSTRRGTIRAEGQSADIRITVATRESFPYIYVIPQAVTDPQETVQNLKAIFPPASTEALRALVTKPNDPFELVAKRVSKDIVDQVENLSRAEIQVGYEDDRYYPQGGSLAHVLGFFGFQDAARAGQYGLEGFYDDLLRKEVDLTLTIDPVIQSAVETELVNLVNQWSADSGTIIVQDPNSGAILAMASSPSFDPNNYGASPLQNFVNPATQRPFEPGSTMKTITMAAGIDANVVSPNTTYEDKGVVSIASYEIKNFDEKAHGVNTMTQVLEKSLNTGAIFVQRLLGQKNFINYFQKFGFGKKTEIDLAGESSGNISNLETGREINFATASFGQGVTVTPIQLIGAYSAVANGGKLLRPYVVKSRSDRPGETQPLIVGVPISEKTSAQLKEMLTNAVDHGSIRTKVTGYDVAAKTGTAQVADPEGGYADTFIHDMVGFAPSFGPRFTILIKLDNPKGVRFASSSLASAFQNLTKFLLNYFDIPPTR</sequence>
<dbReference type="InterPro" id="IPR050515">
    <property type="entry name" value="Beta-lactam/transpept"/>
</dbReference>
<dbReference type="AlphaFoldDB" id="A0A2H0R3Q6"/>
<evidence type="ECO:0000313" key="6">
    <source>
        <dbReference type="EMBL" id="PIR41143.1"/>
    </source>
</evidence>
<evidence type="ECO:0000313" key="7">
    <source>
        <dbReference type="Proteomes" id="UP000230232"/>
    </source>
</evidence>
<dbReference type="Gene3D" id="3.40.710.10">
    <property type="entry name" value="DD-peptidase/beta-lactamase superfamily"/>
    <property type="match status" value="1"/>
</dbReference>
<dbReference type="InterPro" id="IPR001460">
    <property type="entry name" value="PCN-bd_Tpept"/>
</dbReference>
<dbReference type="GO" id="GO:0008658">
    <property type="term" value="F:penicillin binding"/>
    <property type="evidence" value="ECO:0007669"/>
    <property type="project" value="InterPro"/>
</dbReference>
<feature type="transmembrane region" description="Helical" evidence="3">
    <location>
        <begin position="16"/>
        <end position="36"/>
    </location>
</feature>
<dbReference type="Gene3D" id="3.30.450.330">
    <property type="match status" value="1"/>
</dbReference>
<dbReference type="SUPFAM" id="SSF56601">
    <property type="entry name" value="beta-lactamase/transpeptidase-like"/>
    <property type="match status" value="1"/>
</dbReference>
<dbReference type="Gene3D" id="3.90.1310.10">
    <property type="entry name" value="Penicillin-binding protein 2a (Domain 2)"/>
    <property type="match status" value="1"/>
</dbReference>
<protein>
    <submittedName>
        <fullName evidence="6">Uncharacterized protein</fullName>
    </submittedName>
</protein>
<dbReference type="SUPFAM" id="SSF56519">
    <property type="entry name" value="Penicillin binding protein dimerisation domain"/>
    <property type="match status" value="1"/>
</dbReference>
<dbReference type="EMBL" id="PCXO01000011">
    <property type="protein sequence ID" value="PIR41143.1"/>
    <property type="molecule type" value="Genomic_DNA"/>
</dbReference>
<keyword evidence="2 3" id="KW-0472">Membrane</keyword>
<accession>A0A2H0R3Q6</accession>
<dbReference type="PANTHER" id="PTHR30627:SF1">
    <property type="entry name" value="PEPTIDOGLYCAN D,D-TRANSPEPTIDASE FTSI"/>
    <property type="match status" value="1"/>
</dbReference>
<comment type="caution">
    <text evidence="6">The sequence shown here is derived from an EMBL/GenBank/DDBJ whole genome shotgun (WGS) entry which is preliminary data.</text>
</comment>
<name>A0A2H0R3Q6_9BACT</name>
<feature type="domain" description="Penicillin-binding protein dimerisation" evidence="5">
    <location>
        <begin position="80"/>
        <end position="196"/>
    </location>
</feature>
<dbReference type="InterPro" id="IPR012338">
    <property type="entry name" value="Beta-lactam/transpept-like"/>
</dbReference>
<dbReference type="InterPro" id="IPR036138">
    <property type="entry name" value="PBP_dimer_sf"/>
</dbReference>
<evidence type="ECO:0000256" key="1">
    <source>
        <dbReference type="ARBA" id="ARBA00004370"/>
    </source>
</evidence>
<keyword evidence="3" id="KW-1133">Transmembrane helix</keyword>
<dbReference type="Proteomes" id="UP000230232">
    <property type="component" value="Unassembled WGS sequence"/>
</dbReference>
<gene>
    <name evidence="6" type="ORF">COV31_02800</name>
</gene>
<evidence type="ECO:0000259" key="5">
    <source>
        <dbReference type="Pfam" id="PF03717"/>
    </source>
</evidence>
<dbReference type="Pfam" id="PF03717">
    <property type="entry name" value="PBP_dimer"/>
    <property type="match status" value="1"/>
</dbReference>
<evidence type="ECO:0000259" key="4">
    <source>
        <dbReference type="Pfam" id="PF00905"/>
    </source>
</evidence>
<dbReference type="PANTHER" id="PTHR30627">
    <property type="entry name" value="PEPTIDOGLYCAN D,D-TRANSPEPTIDASE"/>
    <property type="match status" value="1"/>
</dbReference>
<comment type="subcellular location">
    <subcellularLocation>
        <location evidence="1">Membrane</location>
    </subcellularLocation>
</comment>
<evidence type="ECO:0000256" key="2">
    <source>
        <dbReference type="ARBA" id="ARBA00023136"/>
    </source>
</evidence>
<dbReference type="Pfam" id="PF00905">
    <property type="entry name" value="Transpeptidase"/>
    <property type="match status" value="1"/>
</dbReference>
<feature type="domain" description="Penicillin-binding protein transpeptidase" evidence="4">
    <location>
        <begin position="229"/>
        <end position="528"/>
    </location>
</feature>
<dbReference type="GO" id="GO:0005886">
    <property type="term" value="C:plasma membrane"/>
    <property type="evidence" value="ECO:0007669"/>
    <property type="project" value="TreeGrafter"/>
</dbReference>
<reference evidence="6 7" key="1">
    <citation type="submission" date="2017-09" db="EMBL/GenBank/DDBJ databases">
        <title>Depth-based differentiation of microbial function through sediment-hosted aquifers and enrichment of novel symbionts in the deep terrestrial subsurface.</title>
        <authorList>
            <person name="Probst A.J."/>
            <person name="Ladd B."/>
            <person name="Jarett J.K."/>
            <person name="Geller-Mcgrath D.E."/>
            <person name="Sieber C.M."/>
            <person name="Emerson J.B."/>
            <person name="Anantharaman K."/>
            <person name="Thomas B.C."/>
            <person name="Malmstrom R."/>
            <person name="Stieglmeier M."/>
            <person name="Klingl A."/>
            <person name="Woyke T."/>
            <person name="Ryan C.M."/>
            <person name="Banfield J.F."/>
        </authorList>
    </citation>
    <scope>NUCLEOTIDE SEQUENCE [LARGE SCALE GENOMIC DNA]</scope>
    <source>
        <strain evidence="6">CG10_big_fil_rev_8_21_14_0_10_46_23</strain>
    </source>
</reference>
<proteinExistence type="predicted"/>
<evidence type="ECO:0000256" key="3">
    <source>
        <dbReference type="SAM" id="Phobius"/>
    </source>
</evidence>
<dbReference type="InterPro" id="IPR005311">
    <property type="entry name" value="PBP_dimer"/>
</dbReference>